<sequence>MKSSRGVTDVFQGLDLLSGSDTFRKNQTTNQRDKGTKSELDDLGYITQSSPVKQANAQEAAKDSVTDLFDPLLTDSKNAVGNH</sequence>
<evidence type="ECO:0000256" key="1">
    <source>
        <dbReference type="SAM" id="MobiDB-lite"/>
    </source>
</evidence>
<evidence type="ECO:0000313" key="3">
    <source>
        <dbReference type="Proteomes" id="UP000275408"/>
    </source>
</evidence>
<dbReference type="Proteomes" id="UP000275408">
    <property type="component" value="Unassembled WGS sequence"/>
</dbReference>
<name>A0A3M6UP87_POCDA</name>
<evidence type="ECO:0000313" key="2">
    <source>
        <dbReference type="EMBL" id="RMX55450.1"/>
    </source>
</evidence>
<feature type="non-terminal residue" evidence="2">
    <location>
        <position position="83"/>
    </location>
</feature>
<protein>
    <submittedName>
        <fullName evidence="2">Uncharacterized protein</fullName>
    </submittedName>
</protein>
<organism evidence="2 3">
    <name type="scientific">Pocillopora damicornis</name>
    <name type="common">Cauliflower coral</name>
    <name type="synonym">Millepora damicornis</name>
    <dbReference type="NCBI Taxonomy" id="46731"/>
    <lineage>
        <taxon>Eukaryota</taxon>
        <taxon>Metazoa</taxon>
        <taxon>Cnidaria</taxon>
        <taxon>Anthozoa</taxon>
        <taxon>Hexacorallia</taxon>
        <taxon>Scleractinia</taxon>
        <taxon>Astrocoeniina</taxon>
        <taxon>Pocilloporidae</taxon>
        <taxon>Pocillopora</taxon>
    </lineage>
</organism>
<feature type="compositionally biased region" description="Basic and acidic residues" evidence="1">
    <location>
        <begin position="31"/>
        <end position="40"/>
    </location>
</feature>
<feature type="region of interest" description="Disordered" evidence="1">
    <location>
        <begin position="20"/>
        <end position="42"/>
    </location>
</feature>
<feature type="compositionally biased region" description="Polar residues" evidence="1">
    <location>
        <begin position="20"/>
        <end position="30"/>
    </location>
</feature>
<dbReference type="EMBL" id="RCHS01001049">
    <property type="protein sequence ID" value="RMX55450.1"/>
    <property type="molecule type" value="Genomic_DNA"/>
</dbReference>
<dbReference type="AlphaFoldDB" id="A0A3M6UP87"/>
<accession>A0A3M6UP87</accession>
<comment type="caution">
    <text evidence="2">The sequence shown here is derived from an EMBL/GenBank/DDBJ whole genome shotgun (WGS) entry which is preliminary data.</text>
</comment>
<reference evidence="2 3" key="1">
    <citation type="journal article" date="2018" name="Sci. Rep.">
        <title>Comparative analysis of the Pocillopora damicornis genome highlights role of immune system in coral evolution.</title>
        <authorList>
            <person name="Cunning R."/>
            <person name="Bay R.A."/>
            <person name="Gillette P."/>
            <person name="Baker A.C."/>
            <person name="Traylor-Knowles N."/>
        </authorList>
    </citation>
    <scope>NUCLEOTIDE SEQUENCE [LARGE SCALE GENOMIC DNA]</scope>
    <source>
        <strain evidence="2">RSMAS</strain>
        <tissue evidence="2">Whole animal</tissue>
    </source>
</reference>
<proteinExistence type="predicted"/>
<keyword evidence="3" id="KW-1185">Reference proteome</keyword>
<gene>
    <name evidence="2" type="ORF">pdam_00019371</name>
</gene>